<proteinExistence type="predicted"/>
<sequence length="83" mass="9667">MPTEIGNQMHSIFNALENGIMDMMFHYFILPLFIVWVISKYLLKIRGIPFKTIMVITTFTCFYFFSKEGLGTVLKTFADSISR</sequence>
<keyword evidence="1" id="KW-0472">Membrane</keyword>
<evidence type="ECO:0000313" key="3">
    <source>
        <dbReference type="Proteomes" id="UP001341444"/>
    </source>
</evidence>
<protein>
    <submittedName>
        <fullName evidence="2">Uncharacterized protein</fullName>
    </submittedName>
</protein>
<gene>
    <name evidence="2" type="ORF">P4T90_04615</name>
</gene>
<reference evidence="2 3" key="1">
    <citation type="submission" date="2023-03" db="EMBL/GenBank/DDBJ databases">
        <title>Bacillus Genome Sequencing.</title>
        <authorList>
            <person name="Dunlap C."/>
        </authorList>
    </citation>
    <scope>NUCLEOTIDE SEQUENCE [LARGE SCALE GENOMIC DNA]</scope>
    <source>
        <strain evidence="2 3">B-23453</strain>
    </source>
</reference>
<name>A0ABU6MD96_9BACI</name>
<accession>A0ABU6MD96</accession>
<feature type="transmembrane region" description="Helical" evidence="1">
    <location>
        <begin position="48"/>
        <end position="65"/>
    </location>
</feature>
<dbReference type="RefSeq" id="WP_066265934.1">
    <property type="nucleotide sequence ID" value="NZ_JARMAB010000006.1"/>
</dbReference>
<comment type="caution">
    <text evidence="2">The sequence shown here is derived from an EMBL/GenBank/DDBJ whole genome shotgun (WGS) entry which is preliminary data.</text>
</comment>
<evidence type="ECO:0000256" key="1">
    <source>
        <dbReference type="SAM" id="Phobius"/>
    </source>
</evidence>
<feature type="transmembrane region" description="Helical" evidence="1">
    <location>
        <begin position="24"/>
        <end position="43"/>
    </location>
</feature>
<keyword evidence="3" id="KW-1185">Reference proteome</keyword>
<keyword evidence="1" id="KW-1133">Transmembrane helix</keyword>
<dbReference type="EMBL" id="JARMAB010000006">
    <property type="protein sequence ID" value="MED1202372.1"/>
    <property type="molecule type" value="Genomic_DNA"/>
</dbReference>
<organism evidence="2 3">
    <name type="scientific">Heyndrickxia acidicola</name>
    <dbReference type="NCBI Taxonomy" id="209389"/>
    <lineage>
        <taxon>Bacteria</taxon>
        <taxon>Bacillati</taxon>
        <taxon>Bacillota</taxon>
        <taxon>Bacilli</taxon>
        <taxon>Bacillales</taxon>
        <taxon>Bacillaceae</taxon>
        <taxon>Heyndrickxia</taxon>
    </lineage>
</organism>
<dbReference type="Proteomes" id="UP001341444">
    <property type="component" value="Unassembled WGS sequence"/>
</dbReference>
<keyword evidence="1" id="KW-0812">Transmembrane</keyword>
<evidence type="ECO:0000313" key="2">
    <source>
        <dbReference type="EMBL" id="MED1202372.1"/>
    </source>
</evidence>